<evidence type="ECO:0000256" key="3">
    <source>
        <dbReference type="SAM" id="SignalP"/>
    </source>
</evidence>
<sequence length="195" mass="19683">MSFSSVTRTRRPVRAAAVAAGLLAAAALAGGCGATTHGSDNDHSTMSSGPTASRMPMSDPSATPADRIDGAKKSAFTLLDTRPPGTDAAAGTAWLAQDGTGTTVTVRMTGLTPGQEYMAHLHAQACAKGNGGPHFMFDPAGPATPPNEVHLGFTADAAGAGTATVHNDRKVGDGARALVVHPMDAMDNRLACADF</sequence>
<evidence type="ECO:0000313" key="5">
    <source>
        <dbReference type="Proteomes" id="UP000599074"/>
    </source>
</evidence>
<dbReference type="SUPFAM" id="SSF49329">
    <property type="entry name" value="Cu,Zn superoxide dismutase-like"/>
    <property type="match status" value="1"/>
</dbReference>
<evidence type="ECO:0000256" key="2">
    <source>
        <dbReference type="SAM" id="MobiDB-lite"/>
    </source>
</evidence>
<accession>A0A8J3X221</accession>
<dbReference type="Gene3D" id="2.60.40.200">
    <property type="entry name" value="Superoxide dismutase, copper/zinc binding domain"/>
    <property type="match status" value="1"/>
</dbReference>
<dbReference type="GO" id="GO:0046872">
    <property type="term" value="F:metal ion binding"/>
    <property type="evidence" value="ECO:0007669"/>
    <property type="project" value="InterPro"/>
</dbReference>
<comment type="caution">
    <text evidence="4">The sequence shown here is derived from an EMBL/GenBank/DDBJ whole genome shotgun (WGS) entry which is preliminary data.</text>
</comment>
<comment type="similarity">
    <text evidence="1">Belongs to the Cu-Zn superoxide dismutase family.</text>
</comment>
<dbReference type="InterPro" id="IPR036423">
    <property type="entry name" value="SOD-like_Cu/Zn_dom_sf"/>
</dbReference>
<proteinExistence type="inferred from homology"/>
<feature type="region of interest" description="Disordered" evidence="2">
    <location>
        <begin position="35"/>
        <end position="67"/>
    </location>
</feature>
<name>A0A8J3X221_9ACTN</name>
<keyword evidence="3" id="KW-0732">Signal</keyword>
<feature type="chain" id="PRO_5038755880" description="Superoxide dismutase" evidence="3">
    <location>
        <begin position="30"/>
        <end position="195"/>
    </location>
</feature>
<feature type="signal peptide" evidence="3">
    <location>
        <begin position="1"/>
        <end position="29"/>
    </location>
</feature>
<dbReference type="RefSeq" id="WP_203935693.1">
    <property type="nucleotide sequence ID" value="NZ_BOON01000032.1"/>
</dbReference>
<evidence type="ECO:0000313" key="4">
    <source>
        <dbReference type="EMBL" id="GII23929.1"/>
    </source>
</evidence>
<evidence type="ECO:0008006" key="6">
    <source>
        <dbReference type="Google" id="ProtNLM"/>
    </source>
</evidence>
<dbReference type="GO" id="GO:0006801">
    <property type="term" value="P:superoxide metabolic process"/>
    <property type="evidence" value="ECO:0007669"/>
    <property type="project" value="InterPro"/>
</dbReference>
<dbReference type="AlphaFoldDB" id="A0A8J3X221"/>
<organism evidence="4 5">
    <name type="scientific">Planosporangium mesophilum</name>
    <dbReference type="NCBI Taxonomy" id="689768"/>
    <lineage>
        <taxon>Bacteria</taxon>
        <taxon>Bacillati</taxon>
        <taxon>Actinomycetota</taxon>
        <taxon>Actinomycetes</taxon>
        <taxon>Micromonosporales</taxon>
        <taxon>Micromonosporaceae</taxon>
        <taxon>Planosporangium</taxon>
    </lineage>
</organism>
<keyword evidence="5" id="KW-1185">Reference proteome</keyword>
<dbReference type="EMBL" id="BOON01000032">
    <property type="protein sequence ID" value="GII23929.1"/>
    <property type="molecule type" value="Genomic_DNA"/>
</dbReference>
<dbReference type="Proteomes" id="UP000599074">
    <property type="component" value="Unassembled WGS sequence"/>
</dbReference>
<reference evidence="4" key="1">
    <citation type="submission" date="2021-01" db="EMBL/GenBank/DDBJ databases">
        <title>Whole genome shotgun sequence of Planosporangium mesophilum NBRC 109066.</title>
        <authorList>
            <person name="Komaki H."/>
            <person name="Tamura T."/>
        </authorList>
    </citation>
    <scope>NUCLEOTIDE SEQUENCE</scope>
    <source>
        <strain evidence="4">NBRC 109066</strain>
    </source>
</reference>
<gene>
    <name evidence="4" type="ORF">Pme01_35260</name>
</gene>
<evidence type="ECO:0000256" key="1">
    <source>
        <dbReference type="ARBA" id="ARBA00010457"/>
    </source>
</evidence>
<protein>
    <recommendedName>
        <fullName evidence="6">Superoxide dismutase</fullName>
    </recommendedName>
</protein>